<dbReference type="InterPro" id="IPR050690">
    <property type="entry name" value="JHDM1_Histone_Demethylase"/>
</dbReference>
<dbReference type="Gene3D" id="1.20.58.1360">
    <property type="match status" value="1"/>
</dbReference>
<evidence type="ECO:0000259" key="7">
    <source>
        <dbReference type="PROSITE" id="PS51184"/>
    </source>
</evidence>
<dbReference type="Gene3D" id="2.60.120.650">
    <property type="entry name" value="Cupin"/>
    <property type="match status" value="2"/>
</dbReference>
<accession>A0ABN7NQX9</accession>
<sequence length="489" mass="56283">MLKAPLFGAAISGEVDYPDQRQHHFSVVVCVRPPNLSQELKGLGCEINNGMLAEGKDGYCILCLDFKDASDIYMSTSIKFPSTDSTLPVRAEHRDRKERKHYIDDWALGDEEIEGRRSFHLDEKIETDRFPQCFVKEMQGIDFNLAYLQKHGFNMPLLFRDKAGLGLRVPSSNFSVNDVRMCVGYFWGLLEDLLCSGRGLQYGETCFQEIVEFVESRVVSLLECDVSIQKSSRRVLDVMDVNTQKNVEMTMKEWQKYYEDTNKDKLLNVISLEFSHTKLEYYVQTPTVFGILQVQVTAQIQELYTKQAALRVRQIDWVDCVWPKHLKESQTESTNVIDEMMYPKIFWLIPPTERNLQLYEHWVLSGKQADVFFGDTVEKCGRVTLTSGNTFFIPTGWIHAVYTPLDSLVFGGNFLHSFGIDKQLKTAQVEDTTHVPQKFRYPFFTEMLWYVLERYVHCLLGRSHLDEGGGGEPEPVKSGSNKHTHLTPQ</sequence>
<keyword evidence="5" id="KW-0804">Transcription</keyword>
<name>A0ABN7NQX9_TIMPD</name>
<dbReference type="EMBL" id="CAJPIN010002373">
    <property type="protein sequence ID" value="CAG2055346.1"/>
    <property type="molecule type" value="Genomic_DNA"/>
</dbReference>
<evidence type="ECO:0000313" key="9">
    <source>
        <dbReference type="Proteomes" id="UP001153148"/>
    </source>
</evidence>
<dbReference type="SMART" id="SM00558">
    <property type="entry name" value="JmjC"/>
    <property type="match status" value="1"/>
</dbReference>
<dbReference type="PROSITE" id="PS51184">
    <property type="entry name" value="JMJC"/>
    <property type="match status" value="1"/>
</dbReference>
<protein>
    <recommendedName>
        <fullName evidence="7">JmjC domain-containing protein</fullName>
    </recommendedName>
</protein>
<dbReference type="InterPro" id="IPR003347">
    <property type="entry name" value="JmjC_dom"/>
</dbReference>
<feature type="region of interest" description="Disordered" evidence="6">
    <location>
        <begin position="467"/>
        <end position="489"/>
    </location>
</feature>
<dbReference type="Proteomes" id="UP001153148">
    <property type="component" value="Unassembled WGS sequence"/>
</dbReference>
<keyword evidence="9" id="KW-1185">Reference proteome</keyword>
<feature type="domain" description="JmjC" evidence="7">
    <location>
        <begin position="274"/>
        <end position="431"/>
    </location>
</feature>
<dbReference type="SUPFAM" id="SSF51197">
    <property type="entry name" value="Clavaminate synthase-like"/>
    <property type="match status" value="1"/>
</dbReference>
<keyword evidence="3" id="KW-0408">Iron</keyword>
<evidence type="ECO:0000256" key="1">
    <source>
        <dbReference type="ARBA" id="ARBA00022723"/>
    </source>
</evidence>
<feature type="compositionally biased region" description="Basic residues" evidence="6">
    <location>
        <begin position="480"/>
        <end position="489"/>
    </location>
</feature>
<organism evidence="8 9">
    <name type="scientific">Timema podura</name>
    <name type="common">Walking stick</name>
    <dbReference type="NCBI Taxonomy" id="61482"/>
    <lineage>
        <taxon>Eukaryota</taxon>
        <taxon>Metazoa</taxon>
        <taxon>Ecdysozoa</taxon>
        <taxon>Arthropoda</taxon>
        <taxon>Hexapoda</taxon>
        <taxon>Insecta</taxon>
        <taxon>Pterygota</taxon>
        <taxon>Neoptera</taxon>
        <taxon>Polyneoptera</taxon>
        <taxon>Phasmatodea</taxon>
        <taxon>Timematodea</taxon>
        <taxon>Timematoidea</taxon>
        <taxon>Timematidae</taxon>
        <taxon>Timema</taxon>
    </lineage>
</organism>
<keyword evidence="1" id="KW-0479">Metal-binding</keyword>
<dbReference type="PANTHER" id="PTHR23123">
    <property type="entry name" value="PHD/F-BOX CONTAINING PROTEIN"/>
    <property type="match status" value="1"/>
</dbReference>
<reference evidence="8" key="1">
    <citation type="submission" date="2021-03" db="EMBL/GenBank/DDBJ databases">
        <authorList>
            <person name="Tran Van P."/>
        </authorList>
    </citation>
    <scope>NUCLEOTIDE SEQUENCE</scope>
</reference>
<evidence type="ECO:0000256" key="2">
    <source>
        <dbReference type="ARBA" id="ARBA00023002"/>
    </source>
</evidence>
<gene>
    <name evidence="8" type="ORF">TPAB3V08_LOCUS2351</name>
</gene>
<feature type="non-terminal residue" evidence="8">
    <location>
        <position position="489"/>
    </location>
</feature>
<keyword evidence="2" id="KW-0560">Oxidoreductase</keyword>
<keyword evidence="4" id="KW-0805">Transcription regulation</keyword>
<evidence type="ECO:0000256" key="3">
    <source>
        <dbReference type="ARBA" id="ARBA00023004"/>
    </source>
</evidence>
<comment type="caution">
    <text evidence="8">The sequence shown here is derived from an EMBL/GenBank/DDBJ whole genome shotgun (WGS) entry which is preliminary data.</text>
</comment>
<evidence type="ECO:0000256" key="6">
    <source>
        <dbReference type="SAM" id="MobiDB-lite"/>
    </source>
</evidence>
<evidence type="ECO:0000313" key="8">
    <source>
        <dbReference type="EMBL" id="CAG2055346.1"/>
    </source>
</evidence>
<evidence type="ECO:0000256" key="5">
    <source>
        <dbReference type="ARBA" id="ARBA00023163"/>
    </source>
</evidence>
<proteinExistence type="predicted"/>
<evidence type="ECO:0000256" key="4">
    <source>
        <dbReference type="ARBA" id="ARBA00023015"/>
    </source>
</evidence>